<keyword evidence="3" id="KW-0540">Nuclease</keyword>
<feature type="compositionally biased region" description="Basic and acidic residues" evidence="1">
    <location>
        <begin position="194"/>
        <end position="207"/>
    </location>
</feature>
<gene>
    <name evidence="3" type="ORF">ACELLULO517_26915</name>
</gene>
<dbReference type="RefSeq" id="WP_227310649.1">
    <property type="nucleotide sequence ID" value="NZ_JAESVA010000018.1"/>
</dbReference>
<name>A0A964E6X0_9PROT</name>
<dbReference type="InterPro" id="IPR005135">
    <property type="entry name" value="Endo/exonuclease/phosphatase"/>
</dbReference>
<evidence type="ECO:0000256" key="1">
    <source>
        <dbReference type="SAM" id="MobiDB-lite"/>
    </source>
</evidence>
<keyword evidence="4" id="KW-1185">Reference proteome</keyword>
<feature type="domain" description="Endonuclease/exonuclease/phosphatase" evidence="2">
    <location>
        <begin position="4"/>
        <end position="197"/>
    </location>
</feature>
<comment type="caution">
    <text evidence="3">The sequence shown here is derived from an EMBL/GenBank/DDBJ whole genome shotgun (WGS) entry which is preliminary data.</text>
</comment>
<dbReference type="AlphaFoldDB" id="A0A964E6X0"/>
<organism evidence="3 4">
    <name type="scientific">Acidisoma cellulosilyticum</name>
    <dbReference type="NCBI Taxonomy" id="2802395"/>
    <lineage>
        <taxon>Bacteria</taxon>
        <taxon>Pseudomonadati</taxon>
        <taxon>Pseudomonadota</taxon>
        <taxon>Alphaproteobacteria</taxon>
        <taxon>Acetobacterales</taxon>
        <taxon>Acidocellaceae</taxon>
        <taxon>Acidisoma</taxon>
    </lineage>
</organism>
<feature type="region of interest" description="Disordered" evidence="1">
    <location>
        <begin position="182"/>
        <end position="207"/>
    </location>
</feature>
<keyword evidence="3" id="KW-0378">Hydrolase</keyword>
<dbReference type="SUPFAM" id="SSF56219">
    <property type="entry name" value="DNase I-like"/>
    <property type="match status" value="1"/>
</dbReference>
<dbReference type="Gene3D" id="3.60.10.10">
    <property type="entry name" value="Endonuclease/exonuclease/phosphatase"/>
    <property type="match status" value="1"/>
</dbReference>
<sequence length="207" mass="22617">MRILSWNLLHKGGASLADVLSLIASQSQDLLLLQEATSAIDGLQNLGGSYIRCLMPGRLNGLAAWSAAGFLHVDTLSLPPGSKWDLRPIRPKWGRPRIALILEASGIQIANVHLDHGQRCNRRQLRHIVQAHPGVDVIMGDFNMVGRTRLAGFADVGPRGVTHMARGFAPFRLDRCLSRRPVSPNSGRALPRGPSDHRPIVIDLPHP</sequence>
<evidence type="ECO:0000259" key="2">
    <source>
        <dbReference type="Pfam" id="PF03372"/>
    </source>
</evidence>
<dbReference type="Proteomes" id="UP000721844">
    <property type="component" value="Unassembled WGS sequence"/>
</dbReference>
<dbReference type="EMBL" id="JAESVA010000018">
    <property type="protein sequence ID" value="MCB8883907.1"/>
    <property type="molecule type" value="Genomic_DNA"/>
</dbReference>
<dbReference type="InterPro" id="IPR036691">
    <property type="entry name" value="Endo/exonu/phosph_ase_sf"/>
</dbReference>
<accession>A0A964E6X0</accession>
<reference evidence="3 4" key="1">
    <citation type="journal article" date="2021" name="Microorganisms">
        <title>Acidisoma silvae sp. nov. and Acidisomacellulosilytica sp. nov., Two Acidophilic Bacteria Isolated from Decaying Wood, Hydrolyzing Cellulose and Producing Poly-3-hydroxybutyrate.</title>
        <authorList>
            <person name="Mieszkin S."/>
            <person name="Pouder E."/>
            <person name="Uroz S."/>
            <person name="Simon-Colin C."/>
            <person name="Alain K."/>
        </authorList>
    </citation>
    <scope>NUCLEOTIDE SEQUENCE [LARGE SCALE GENOMIC DNA]</scope>
    <source>
        <strain evidence="3 4">HW T5.17</strain>
    </source>
</reference>
<dbReference type="GO" id="GO:0004519">
    <property type="term" value="F:endonuclease activity"/>
    <property type="evidence" value="ECO:0007669"/>
    <property type="project" value="UniProtKB-KW"/>
</dbReference>
<proteinExistence type="predicted"/>
<evidence type="ECO:0000313" key="4">
    <source>
        <dbReference type="Proteomes" id="UP000721844"/>
    </source>
</evidence>
<protein>
    <submittedName>
        <fullName evidence="3">Endonuclease/exonuclease/phosphatase family protein</fullName>
    </submittedName>
</protein>
<dbReference type="Pfam" id="PF03372">
    <property type="entry name" value="Exo_endo_phos"/>
    <property type="match status" value="1"/>
</dbReference>
<keyword evidence="3" id="KW-0255">Endonuclease</keyword>
<evidence type="ECO:0000313" key="3">
    <source>
        <dbReference type="EMBL" id="MCB8883907.1"/>
    </source>
</evidence>